<dbReference type="InterPro" id="IPR001851">
    <property type="entry name" value="ABC_transp_permease"/>
</dbReference>
<keyword evidence="8" id="KW-1185">Reference proteome</keyword>
<dbReference type="CDD" id="cd06581">
    <property type="entry name" value="TM_PBP1_LivM_like"/>
    <property type="match status" value="1"/>
</dbReference>
<keyword evidence="2" id="KW-1003">Cell membrane</keyword>
<reference evidence="7" key="1">
    <citation type="submission" date="2022-03" db="EMBL/GenBank/DDBJ databases">
        <title>Genomic Encyclopedia of Type Strains, Phase III (KMG-III): the genomes of soil and plant-associated and newly described type strains.</title>
        <authorList>
            <person name="Whitman W."/>
        </authorList>
    </citation>
    <scope>NUCLEOTIDE SEQUENCE</scope>
    <source>
        <strain evidence="7">ANL 6-2</strain>
    </source>
</reference>
<dbReference type="InterPro" id="IPR043428">
    <property type="entry name" value="LivM-like"/>
</dbReference>
<feature type="transmembrane region" description="Helical" evidence="6">
    <location>
        <begin position="151"/>
        <end position="171"/>
    </location>
</feature>
<name>A0AAE3G455_9GAMM</name>
<dbReference type="PANTHER" id="PTHR30482">
    <property type="entry name" value="HIGH-AFFINITY BRANCHED-CHAIN AMINO ACID TRANSPORT SYSTEM PERMEASE"/>
    <property type="match status" value="1"/>
</dbReference>
<dbReference type="RefSeq" id="WP_253474145.1">
    <property type="nucleotide sequence ID" value="NZ_JALJXV010000001.1"/>
</dbReference>
<comment type="caution">
    <text evidence="7">The sequence shown here is derived from an EMBL/GenBank/DDBJ whole genome shotgun (WGS) entry which is preliminary data.</text>
</comment>
<evidence type="ECO:0000256" key="1">
    <source>
        <dbReference type="ARBA" id="ARBA00004429"/>
    </source>
</evidence>
<evidence type="ECO:0000256" key="2">
    <source>
        <dbReference type="ARBA" id="ARBA00022475"/>
    </source>
</evidence>
<evidence type="ECO:0000313" key="8">
    <source>
        <dbReference type="Proteomes" id="UP001205843"/>
    </source>
</evidence>
<dbReference type="GO" id="GO:0005886">
    <property type="term" value="C:plasma membrane"/>
    <property type="evidence" value="ECO:0007669"/>
    <property type="project" value="UniProtKB-SubCell"/>
</dbReference>
<proteinExistence type="predicted"/>
<keyword evidence="4 6" id="KW-1133">Transmembrane helix</keyword>
<gene>
    <name evidence="7" type="ORF">J2T57_000664</name>
</gene>
<sequence>MSRLGLGLFVLWVLLLATTPLHADNYIVRTAIMIAMYSSLALSWNFIGGYTGYPSFATVAFFGVGCYVGGIAQRNGVPMFLAWTLATIVVAAFAAALGAIILRLKGHYFAIGSIAVVEVCRLVISSWRSVTGGGDGLNIPLLRWSPDEVAIFYLMVMIGIMLITFALNVFVDRHRLGFGLHCIRQNEDAANMVGINTTLYKVVAFTLSAMFCGTTGAVYASWVGYIDPTDAFSILMTVKVPVMVLLGGPGTVLGPVLGAGTFVILEEIFWANFLDWNRAVLGGIIVFLIFFLPGGLLKVSYRKVVNRLRGAEGVRS</sequence>
<evidence type="ECO:0000313" key="7">
    <source>
        <dbReference type="EMBL" id="MCP1673572.1"/>
    </source>
</evidence>
<dbReference type="Pfam" id="PF02653">
    <property type="entry name" value="BPD_transp_2"/>
    <property type="match status" value="1"/>
</dbReference>
<evidence type="ECO:0000256" key="5">
    <source>
        <dbReference type="ARBA" id="ARBA00023136"/>
    </source>
</evidence>
<keyword evidence="3 6" id="KW-0812">Transmembrane</keyword>
<evidence type="ECO:0000256" key="4">
    <source>
        <dbReference type="ARBA" id="ARBA00022989"/>
    </source>
</evidence>
<feature type="transmembrane region" description="Helical" evidence="6">
    <location>
        <begin position="242"/>
        <end position="264"/>
    </location>
</feature>
<keyword evidence="5 6" id="KW-0472">Membrane</keyword>
<feature type="transmembrane region" description="Helical" evidence="6">
    <location>
        <begin position="47"/>
        <end position="68"/>
    </location>
</feature>
<evidence type="ECO:0000256" key="3">
    <source>
        <dbReference type="ARBA" id="ARBA00022692"/>
    </source>
</evidence>
<organism evidence="7 8">
    <name type="scientific">Natronocella acetinitrilica</name>
    <dbReference type="NCBI Taxonomy" id="414046"/>
    <lineage>
        <taxon>Bacteria</taxon>
        <taxon>Pseudomonadati</taxon>
        <taxon>Pseudomonadota</taxon>
        <taxon>Gammaproteobacteria</taxon>
        <taxon>Chromatiales</taxon>
        <taxon>Ectothiorhodospiraceae</taxon>
        <taxon>Natronocella</taxon>
    </lineage>
</organism>
<dbReference type="AlphaFoldDB" id="A0AAE3G455"/>
<feature type="transmembrane region" description="Helical" evidence="6">
    <location>
        <begin position="202"/>
        <end position="222"/>
    </location>
</feature>
<dbReference type="EMBL" id="JALJXV010000001">
    <property type="protein sequence ID" value="MCP1673572.1"/>
    <property type="molecule type" value="Genomic_DNA"/>
</dbReference>
<dbReference type="Proteomes" id="UP001205843">
    <property type="component" value="Unassembled WGS sequence"/>
</dbReference>
<dbReference type="PANTHER" id="PTHR30482:SF10">
    <property type="entry name" value="HIGH-AFFINITY BRANCHED-CHAIN AMINO ACID TRANSPORT PROTEIN BRAE"/>
    <property type="match status" value="1"/>
</dbReference>
<comment type="subcellular location">
    <subcellularLocation>
        <location evidence="1">Cell inner membrane</location>
        <topology evidence="1">Multi-pass membrane protein</topology>
    </subcellularLocation>
</comment>
<feature type="transmembrane region" description="Helical" evidence="6">
    <location>
        <begin position="276"/>
        <end position="297"/>
    </location>
</feature>
<accession>A0AAE3G455</accession>
<evidence type="ECO:0000256" key="6">
    <source>
        <dbReference type="SAM" id="Phobius"/>
    </source>
</evidence>
<dbReference type="GO" id="GO:0015658">
    <property type="term" value="F:branched-chain amino acid transmembrane transporter activity"/>
    <property type="evidence" value="ECO:0007669"/>
    <property type="project" value="InterPro"/>
</dbReference>
<feature type="transmembrane region" description="Helical" evidence="6">
    <location>
        <begin position="80"/>
        <end position="102"/>
    </location>
</feature>
<protein>
    <submittedName>
        <fullName evidence="7">Branched-chain amino acid transport system permease protein</fullName>
    </submittedName>
</protein>